<sequence>MGHAFDQQYWDDIWSGERAGAMGSSDPNPHLRREVAALRPGSALDAGCGAGAEAIWLASAGWTVTAADIAAEALALGELRAEAAGLAGKVHWVRADLAAWEPDLRYDLVTTHYAHPAMPQLEFYRRISSWVAPGGTLLVVGHAHDHHHEDDQPPAEASATAAAITALLDPDVWKVETAVELDRTTRGPRGRTASLHDVIVRAARKEEL</sequence>
<dbReference type="eggNOG" id="COG2890">
    <property type="taxonomic scope" value="Bacteria"/>
</dbReference>
<organism evidence="2 3">
    <name type="scientific">Nocardioides simplex</name>
    <name type="common">Arthrobacter simplex</name>
    <dbReference type="NCBI Taxonomy" id="2045"/>
    <lineage>
        <taxon>Bacteria</taxon>
        <taxon>Bacillati</taxon>
        <taxon>Actinomycetota</taxon>
        <taxon>Actinomycetes</taxon>
        <taxon>Propionibacteriales</taxon>
        <taxon>Nocardioidaceae</taxon>
        <taxon>Pimelobacter</taxon>
    </lineage>
</organism>
<accession>A0A0A1DH30</accession>
<dbReference type="CDD" id="cd02440">
    <property type="entry name" value="AdoMet_MTases"/>
    <property type="match status" value="1"/>
</dbReference>
<keyword evidence="3" id="KW-1185">Reference proteome</keyword>
<dbReference type="Gene3D" id="3.40.50.150">
    <property type="entry name" value="Vaccinia Virus protein VP39"/>
    <property type="match status" value="1"/>
</dbReference>
<reference evidence="2 3" key="1">
    <citation type="journal article" date="2015" name="Genome Announc.">
        <title>Complete Genome Sequence of Steroid-Transforming Nocardioides simplex VKM Ac-2033D.</title>
        <authorList>
            <person name="Shtratnikova V.Y."/>
            <person name="Schelkunov M.I."/>
            <person name="Pekov Y.A."/>
            <person name="Fokina V.V."/>
            <person name="Logacheva M.D."/>
            <person name="Sokolov S.L."/>
            <person name="Bragin E.Y."/>
            <person name="Ashapkin V.V."/>
            <person name="Donova M.V."/>
        </authorList>
    </citation>
    <scope>NUCLEOTIDE SEQUENCE [LARGE SCALE GENOMIC DNA]</scope>
    <source>
        <strain evidence="2 3">VKM Ac-2033D</strain>
    </source>
</reference>
<evidence type="ECO:0000313" key="2">
    <source>
        <dbReference type="EMBL" id="AIY16641.1"/>
    </source>
</evidence>
<dbReference type="GO" id="GO:0016740">
    <property type="term" value="F:transferase activity"/>
    <property type="evidence" value="ECO:0007669"/>
    <property type="project" value="UniProtKB-KW"/>
</dbReference>
<dbReference type="InterPro" id="IPR041698">
    <property type="entry name" value="Methyltransf_25"/>
</dbReference>
<keyword evidence="2" id="KW-0560">Oxidoreductase</keyword>
<name>A0A0A1DH30_NOCSI</name>
<gene>
    <name evidence="2" type="ORF">KR76_07435</name>
</gene>
<dbReference type="AlphaFoldDB" id="A0A0A1DH30"/>
<dbReference type="STRING" id="2045.KR76_07435"/>
<dbReference type="EC" id="1.8.1.9" evidence="2"/>
<protein>
    <submittedName>
        <fullName evidence="2">Thioredoxin reductase</fullName>
        <ecNumber evidence="2">1.8.1.9</ecNumber>
    </submittedName>
</protein>
<dbReference type="RefSeq" id="WP_038677496.1">
    <property type="nucleotide sequence ID" value="NZ_BJMC01000017.1"/>
</dbReference>
<evidence type="ECO:0000313" key="3">
    <source>
        <dbReference type="Proteomes" id="UP000030300"/>
    </source>
</evidence>
<dbReference type="GO" id="GO:0004791">
    <property type="term" value="F:thioredoxin-disulfide reductase (NADPH) activity"/>
    <property type="evidence" value="ECO:0007669"/>
    <property type="project" value="UniProtKB-EC"/>
</dbReference>
<dbReference type="Pfam" id="PF13649">
    <property type="entry name" value="Methyltransf_25"/>
    <property type="match status" value="1"/>
</dbReference>
<dbReference type="Proteomes" id="UP000030300">
    <property type="component" value="Chromosome"/>
</dbReference>
<dbReference type="GeneID" id="96608764"/>
<dbReference type="EMBL" id="CP009896">
    <property type="protein sequence ID" value="AIY16641.1"/>
    <property type="molecule type" value="Genomic_DNA"/>
</dbReference>
<proteinExistence type="predicted"/>
<dbReference type="InterPro" id="IPR029063">
    <property type="entry name" value="SAM-dependent_MTases_sf"/>
</dbReference>
<keyword evidence="1" id="KW-0808">Transferase</keyword>
<dbReference type="KEGG" id="psim:KR76_07435"/>
<dbReference type="OrthoDB" id="9786503at2"/>
<dbReference type="HOGENOM" id="CLU_056435_0_0_11"/>
<evidence type="ECO:0000256" key="1">
    <source>
        <dbReference type="ARBA" id="ARBA00022679"/>
    </source>
</evidence>
<dbReference type="SUPFAM" id="SSF53335">
    <property type="entry name" value="S-adenosyl-L-methionine-dependent methyltransferases"/>
    <property type="match status" value="1"/>
</dbReference>
<dbReference type="PANTHER" id="PTHR43861">
    <property type="entry name" value="TRANS-ACONITATE 2-METHYLTRANSFERASE-RELATED"/>
    <property type="match status" value="1"/>
</dbReference>